<dbReference type="OrthoDB" id="5076406at2759"/>
<proteinExistence type="predicted"/>
<name>A0A395RV18_9HYPO</name>
<sequence>MCYTSVYHFTTCDTRRPAIINPSTGEAIMHPLELPQGCDHILSGFDKYNLNDIVPCPVHGTCCFPGQIFVCVRGDGKSRCDGWQANHQILDPSLLPKWREHLAPITARDWGFMEDYTDGFAYEEDIRRQFFDAGASMWAYSRMGSSVIEDFRQYVPSSSKQEEEEFLAHGEMYWEWMVARKELLQLTEAWESLASVGCMEVCPAKLLAAHPHKHVFRKCDERQPVEFPQFIGLPFTHVENCQRQDDILRWHPYYAGRDKPSTPTAVDRLWRSPAPPQGRNAEPVSRAERPGEAWSGDWEGILAATRNSLPLRDYNEANRHRSIQAGYGSASPQSDGPLSTASSGPQIPPWVIPYGEEPFIPWKEIHWDRPATLIDSPPVSPKTVPPPKTSMSAVPISSLPYDATEENSFMSNPFVGNEEPALQDFLLVSVSGEVDGGTRRPKRRWSVDGLGDGGEEVNVAKRNRTI</sequence>
<dbReference type="Proteomes" id="UP000266234">
    <property type="component" value="Unassembled WGS sequence"/>
</dbReference>
<evidence type="ECO:0000313" key="2">
    <source>
        <dbReference type="EMBL" id="RGP63867.1"/>
    </source>
</evidence>
<protein>
    <submittedName>
        <fullName evidence="2">Uncharacterized protein</fullName>
    </submittedName>
</protein>
<feature type="compositionally biased region" description="Polar residues" evidence="1">
    <location>
        <begin position="330"/>
        <end position="344"/>
    </location>
</feature>
<dbReference type="EMBL" id="PXOG01000260">
    <property type="protein sequence ID" value="RGP63867.1"/>
    <property type="molecule type" value="Genomic_DNA"/>
</dbReference>
<reference evidence="2 3" key="1">
    <citation type="journal article" date="2018" name="PLoS Pathog.">
        <title>Evolution of structural diversity of trichothecenes, a family of toxins produced by plant pathogenic and entomopathogenic fungi.</title>
        <authorList>
            <person name="Proctor R.H."/>
            <person name="McCormick S.P."/>
            <person name="Kim H.S."/>
            <person name="Cardoza R.E."/>
            <person name="Stanley A.M."/>
            <person name="Lindo L."/>
            <person name="Kelly A."/>
            <person name="Brown D.W."/>
            <person name="Lee T."/>
            <person name="Vaughan M.M."/>
            <person name="Alexander N.J."/>
            <person name="Busman M."/>
            <person name="Gutierrez S."/>
        </authorList>
    </citation>
    <scope>NUCLEOTIDE SEQUENCE [LARGE SCALE GENOMIC DNA]</scope>
    <source>
        <strain evidence="2 3">NRRL 20695</strain>
    </source>
</reference>
<keyword evidence="3" id="KW-1185">Reference proteome</keyword>
<comment type="caution">
    <text evidence="2">The sequence shown here is derived from an EMBL/GenBank/DDBJ whole genome shotgun (WGS) entry which is preliminary data.</text>
</comment>
<gene>
    <name evidence="2" type="ORF">FLONG3_9761</name>
</gene>
<evidence type="ECO:0000313" key="3">
    <source>
        <dbReference type="Proteomes" id="UP000266234"/>
    </source>
</evidence>
<accession>A0A395RV18</accession>
<feature type="region of interest" description="Disordered" evidence="1">
    <location>
        <begin position="325"/>
        <end position="344"/>
    </location>
</feature>
<dbReference type="AlphaFoldDB" id="A0A395RV18"/>
<feature type="region of interest" description="Disordered" evidence="1">
    <location>
        <begin position="261"/>
        <end position="292"/>
    </location>
</feature>
<organism evidence="2 3">
    <name type="scientific">Fusarium longipes</name>
    <dbReference type="NCBI Taxonomy" id="694270"/>
    <lineage>
        <taxon>Eukaryota</taxon>
        <taxon>Fungi</taxon>
        <taxon>Dikarya</taxon>
        <taxon>Ascomycota</taxon>
        <taxon>Pezizomycotina</taxon>
        <taxon>Sordariomycetes</taxon>
        <taxon>Hypocreomycetidae</taxon>
        <taxon>Hypocreales</taxon>
        <taxon>Nectriaceae</taxon>
        <taxon>Fusarium</taxon>
    </lineage>
</organism>
<evidence type="ECO:0000256" key="1">
    <source>
        <dbReference type="SAM" id="MobiDB-lite"/>
    </source>
</evidence>